<name>A0A165ZK22_9EURY</name>
<feature type="domain" description="AAA-ATPase-like" evidence="1">
    <location>
        <begin position="5"/>
        <end position="201"/>
    </location>
</feature>
<dbReference type="InterPro" id="IPR027417">
    <property type="entry name" value="P-loop_NTPase"/>
</dbReference>
<dbReference type="Gene3D" id="3.40.50.300">
    <property type="entry name" value="P-loop containing nucleotide triphosphate hydrolases"/>
    <property type="match status" value="1"/>
</dbReference>
<dbReference type="RefSeq" id="WP_066973435.1">
    <property type="nucleotide sequence ID" value="NZ_LWMT01000263.1"/>
</dbReference>
<dbReference type="Pfam" id="PF09820">
    <property type="entry name" value="AAA-ATPase_like"/>
    <property type="match status" value="1"/>
</dbReference>
<proteinExistence type="predicted"/>
<dbReference type="SUPFAM" id="SSF52540">
    <property type="entry name" value="P-loop containing nucleoside triphosphate hydrolases"/>
    <property type="match status" value="1"/>
</dbReference>
<evidence type="ECO:0000313" key="3">
    <source>
        <dbReference type="Proteomes" id="UP000077066"/>
    </source>
</evidence>
<dbReference type="InterPro" id="IPR018631">
    <property type="entry name" value="AAA-ATPase-like_dom"/>
</dbReference>
<dbReference type="PANTHER" id="PTHR34825">
    <property type="entry name" value="CONSERVED PROTEIN, WITH A WEAK D-GALACTARATE DEHYDRATASE/ALTRONATE HYDROLASE DOMAIN"/>
    <property type="match status" value="1"/>
</dbReference>
<protein>
    <submittedName>
        <fullName evidence="2">Putative AAA-ATPase</fullName>
    </submittedName>
</protein>
<evidence type="ECO:0000313" key="2">
    <source>
        <dbReference type="EMBL" id="KZX10822.1"/>
    </source>
</evidence>
<sequence>MQNLPLGRQDFRVIREKDYLYVDKTKYIYKLINESDINFLSRPRRFGKSLLINTFKELYEGNEELFKGLYIYNKWDFNKTHPVIKLDFSGGEYETLELLKSSLNDFINRVARDFSVETYSETLTNKFTNLIIEIYKKTGRKVVILIDEYDRPITENLGNNNLLEDIQAILRSFYNVLKTNDQYIEFIFITGVSKFANTSIFSTLNSTTDLTLDEKYSCICGYTYDELEYYFKEHIVNLGDNLGLSYSETIEKINYWYDGYSWDGKNRVYSPYSTIELLYYGEFNNYWFKTGTPKSLVDFLKEADDYSEVLNPILIKNSRLDPFTYEHIDPIAIFFETGYLTVSEKKIINDVIYYKLQSPNFEVENSMLDYLIDLNFVTLQGENIKSKLIKSMEELDNENFQKIIKEFLTHIPSRIHINQEYYYQSIFIAWLNGLGFKSEGEIQTNLGLMDVMILEKENTVIIGECKFSKMKETKNEPIIPYKTMLDTGVNQIKDKKYYEKYPNKRIIMVAFAFAGKEVYTGLEELTF</sequence>
<accession>A0A165ZK22</accession>
<dbReference type="AlphaFoldDB" id="A0A165ZK22"/>
<dbReference type="PATRIC" id="fig|55758.3.peg.1811"/>
<dbReference type="PANTHER" id="PTHR34825:SF1">
    <property type="entry name" value="AAA-ATPASE-LIKE DOMAIN-CONTAINING PROTEIN"/>
    <property type="match status" value="1"/>
</dbReference>
<organism evidence="2 3">
    <name type="scientific">Methanobrevibacter filiformis</name>
    <dbReference type="NCBI Taxonomy" id="55758"/>
    <lineage>
        <taxon>Archaea</taxon>
        <taxon>Methanobacteriati</taxon>
        <taxon>Methanobacteriota</taxon>
        <taxon>Methanomada group</taxon>
        <taxon>Methanobacteria</taxon>
        <taxon>Methanobacteriales</taxon>
        <taxon>Methanobacteriaceae</taxon>
        <taxon>Methanobrevibacter</taxon>
    </lineage>
</organism>
<dbReference type="EMBL" id="LWMT01000263">
    <property type="protein sequence ID" value="KZX10822.1"/>
    <property type="molecule type" value="Genomic_DNA"/>
</dbReference>
<reference evidence="2 3" key="1">
    <citation type="submission" date="2016-04" db="EMBL/GenBank/DDBJ databases">
        <title>Genome sequence of Methanobrevibacter filiformis DSM 11501.</title>
        <authorList>
            <person name="Poehlein A."/>
            <person name="Seedorf H."/>
            <person name="Daniel R."/>
        </authorList>
    </citation>
    <scope>NUCLEOTIDE SEQUENCE [LARGE SCALE GENOMIC DNA]</scope>
    <source>
        <strain evidence="2 3">DSM 11501</strain>
    </source>
</reference>
<dbReference type="OrthoDB" id="74831at2157"/>
<dbReference type="Proteomes" id="UP000077066">
    <property type="component" value="Unassembled WGS sequence"/>
</dbReference>
<comment type="caution">
    <text evidence="2">The sequence shown here is derived from an EMBL/GenBank/DDBJ whole genome shotgun (WGS) entry which is preliminary data.</text>
</comment>
<keyword evidence="3" id="KW-1185">Reference proteome</keyword>
<evidence type="ECO:0000259" key="1">
    <source>
        <dbReference type="Pfam" id="PF09820"/>
    </source>
</evidence>
<gene>
    <name evidence="2" type="ORF">MBFIL_16030</name>
</gene>